<gene>
    <name evidence="1" type="ORF">AVEN_103468_1</name>
</gene>
<protein>
    <submittedName>
        <fullName evidence="1">Uncharacterized protein</fullName>
    </submittedName>
</protein>
<name>A0A4Y2MMA4_ARAVE</name>
<comment type="caution">
    <text evidence="1">The sequence shown here is derived from an EMBL/GenBank/DDBJ whole genome shotgun (WGS) entry which is preliminary data.</text>
</comment>
<evidence type="ECO:0000313" key="1">
    <source>
        <dbReference type="EMBL" id="GBN27669.1"/>
    </source>
</evidence>
<dbReference type="AlphaFoldDB" id="A0A4Y2MMA4"/>
<sequence>MASLDRISGLYRVYLETHIYSSSVDMDIFPNEPKAPVSPLPTQQLLSTPDVVAFNVRIDDRHVLTWKALPLTNPVEWTSDKFRDFSTRARNK</sequence>
<dbReference type="EMBL" id="BGPR01007539">
    <property type="protein sequence ID" value="GBN27669.1"/>
    <property type="molecule type" value="Genomic_DNA"/>
</dbReference>
<keyword evidence="2" id="KW-1185">Reference proteome</keyword>
<proteinExistence type="predicted"/>
<organism evidence="1 2">
    <name type="scientific">Araneus ventricosus</name>
    <name type="common">Orbweaver spider</name>
    <name type="synonym">Epeira ventricosa</name>
    <dbReference type="NCBI Taxonomy" id="182803"/>
    <lineage>
        <taxon>Eukaryota</taxon>
        <taxon>Metazoa</taxon>
        <taxon>Ecdysozoa</taxon>
        <taxon>Arthropoda</taxon>
        <taxon>Chelicerata</taxon>
        <taxon>Arachnida</taxon>
        <taxon>Araneae</taxon>
        <taxon>Araneomorphae</taxon>
        <taxon>Entelegynae</taxon>
        <taxon>Araneoidea</taxon>
        <taxon>Araneidae</taxon>
        <taxon>Araneus</taxon>
    </lineage>
</organism>
<accession>A0A4Y2MMA4</accession>
<reference evidence="1 2" key="1">
    <citation type="journal article" date="2019" name="Sci. Rep.">
        <title>Orb-weaving spider Araneus ventricosus genome elucidates the spidroin gene catalogue.</title>
        <authorList>
            <person name="Kono N."/>
            <person name="Nakamura H."/>
            <person name="Ohtoshi R."/>
            <person name="Moran D.A.P."/>
            <person name="Shinohara A."/>
            <person name="Yoshida Y."/>
            <person name="Fujiwara M."/>
            <person name="Mori M."/>
            <person name="Tomita M."/>
            <person name="Arakawa K."/>
        </authorList>
    </citation>
    <scope>NUCLEOTIDE SEQUENCE [LARGE SCALE GENOMIC DNA]</scope>
</reference>
<evidence type="ECO:0000313" key="2">
    <source>
        <dbReference type="Proteomes" id="UP000499080"/>
    </source>
</evidence>
<dbReference type="Proteomes" id="UP000499080">
    <property type="component" value="Unassembled WGS sequence"/>
</dbReference>